<protein>
    <submittedName>
        <fullName evidence="10">MMPL family transporter</fullName>
    </submittedName>
</protein>
<evidence type="ECO:0000259" key="9">
    <source>
        <dbReference type="Pfam" id="PF03176"/>
    </source>
</evidence>
<comment type="subcellular location">
    <subcellularLocation>
        <location evidence="1">Cell membrane</location>
        <topology evidence="1">Multi-pass membrane protein</topology>
    </subcellularLocation>
</comment>
<evidence type="ECO:0000256" key="5">
    <source>
        <dbReference type="ARBA" id="ARBA00022989"/>
    </source>
</evidence>
<dbReference type="InterPro" id="IPR050545">
    <property type="entry name" value="Mycobact_MmpL"/>
</dbReference>
<keyword evidence="6 8" id="KW-0472">Membrane</keyword>
<dbReference type="PANTHER" id="PTHR33406:SF11">
    <property type="entry name" value="MEMBRANE PROTEIN SCO6666-RELATED"/>
    <property type="match status" value="1"/>
</dbReference>
<dbReference type="EMBL" id="SDKM01000063">
    <property type="protein sequence ID" value="RYP81603.1"/>
    <property type="molecule type" value="Genomic_DNA"/>
</dbReference>
<evidence type="ECO:0000256" key="4">
    <source>
        <dbReference type="ARBA" id="ARBA00022692"/>
    </source>
</evidence>
<proteinExistence type="inferred from homology"/>
<feature type="non-terminal residue" evidence="10">
    <location>
        <position position="1"/>
    </location>
</feature>
<dbReference type="SUPFAM" id="SSF82866">
    <property type="entry name" value="Multidrug efflux transporter AcrB transmembrane domain"/>
    <property type="match status" value="1"/>
</dbReference>
<evidence type="ECO:0000256" key="8">
    <source>
        <dbReference type="SAM" id="Phobius"/>
    </source>
</evidence>
<evidence type="ECO:0000256" key="2">
    <source>
        <dbReference type="ARBA" id="ARBA00010157"/>
    </source>
</evidence>
<dbReference type="Gene3D" id="1.20.1640.10">
    <property type="entry name" value="Multidrug efflux transporter AcrB transmembrane domain"/>
    <property type="match status" value="1"/>
</dbReference>
<feature type="transmembrane region" description="Helical" evidence="8">
    <location>
        <begin position="68"/>
        <end position="93"/>
    </location>
</feature>
<evidence type="ECO:0000256" key="3">
    <source>
        <dbReference type="ARBA" id="ARBA00022475"/>
    </source>
</evidence>
<dbReference type="AlphaFoldDB" id="A0A4Q4Z1X2"/>
<dbReference type="RefSeq" id="WP_167880621.1">
    <property type="nucleotide sequence ID" value="NZ_SDKM01000063.1"/>
</dbReference>
<comment type="similarity">
    <text evidence="2">Belongs to the resistance-nodulation-cell division (RND) (TC 2.A.6) family. MmpL subfamily.</text>
</comment>
<dbReference type="PANTHER" id="PTHR33406">
    <property type="entry name" value="MEMBRANE PROTEIN MJ1562-RELATED"/>
    <property type="match status" value="1"/>
</dbReference>
<evidence type="ECO:0000256" key="6">
    <source>
        <dbReference type="ARBA" id="ARBA00023136"/>
    </source>
</evidence>
<keyword evidence="4 8" id="KW-0812">Transmembrane</keyword>
<evidence type="ECO:0000256" key="7">
    <source>
        <dbReference type="SAM" id="MobiDB-lite"/>
    </source>
</evidence>
<feature type="transmembrane region" description="Helical" evidence="8">
    <location>
        <begin position="36"/>
        <end position="56"/>
    </location>
</feature>
<evidence type="ECO:0000256" key="1">
    <source>
        <dbReference type="ARBA" id="ARBA00004651"/>
    </source>
</evidence>
<keyword evidence="3" id="KW-1003">Cell membrane</keyword>
<dbReference type="InterPro" id="IPR004869">
    <property type="entry name" value="MMPL_dom"/>
</dbReference>
<feature type="region of interest" description="Disordered" evidence="7">
    <location>
        <begin position="118"/>
        <end position="141"/>
    </location>
</feature>
<comment type="caution">
    <text evidence="10">The sequence shown here is derived from an EMBL/GenBank/DDBJ whole genome shotgun (WGS) entry which is preliminary data.</text>
</comment>
<feature type="domain" description="Membrane transport protein MMPL" evidence="9">
    <location>
        <begin position="1"/>
        <end position="102"/>
    </location>
</feature>
<dbReference type="GO" id="GO:0005886">
    <property type="term" value="C:plasma membrane"/>
    <property type="evidence" value="ECO:0007669"/>
    <property type="project" value="UniProtKB-SubCell"/>
</dbReference>
<accession>A0A4Q4Z1X2</accession>
<name>A0A4Q4Z1X2_9ACTN</name>
<dbReference type="Proteomes" id="UP000295198">
    <property type="component" value="Unassembled WGS sequence"/>
</dbReference>
<keyword evidence="5 8" id="KW-1133">Transmembrane helix</keyword>
<reference evidence="10 11" key="1">
    <citation type="submission" date="2019-01" db="EMBL/GenBank/DDBJ databases">
        <title>Nocardioides guangzhouensis sp. nov., an actinobacterium isolated from soil.</title>
        <authorList>
            <person name="Fu Y."/>
            <person name="Cai Y."/>
            <person name="Lin Z."/>
            <person name="Chen P."/>
        </authorList>
    </citation>
    <scope>NUCLEOTIDE SEQUENCE [LARGE SCALE GENOMIC DNA]</scope>
    <source>
        <strain evidence="10 11">130</strain>
    </source>
</reference>
<keyword evidence="11" id="KW-1185">Reference proteome</keyword>
<organism evidence="10 11">
    <name type="scientific">Nocardioides guangzhouensis</name>
    <dbReference type="NCBI Taxonomy" id="2497878"/>
    <lineage>
        <taxon>Bacteria</taxon>
        <taxon>Bacillati</taxon>
        <taxon>Actinomycetota</taxon>
        <taxon>Actinomycetes</taxon>
        <taxon>Propionibacteriales</taxon>
        <taxon>Nocardioidaceae</taxon>
        <taxon>Nocardioides</taxon>
    </lineage>
</organism>
<dbReference type="Pfam" id="PF03176">
    <property type="entry name" value="MMPL"/>
    <property type="match status" value="1"/>
</dbReference>
<gene>
    <name evidence="10" type="ORF">EKO23_23260</name>
</gene>
<sequence length="141" mass="15352">LFGLSMDYEVFLVSRIREEYVRTGDARGAVRTGVGAIGKVIVAAGIIMGVVFWAFVLGDDRTVKAFGVGLGVAILVDALVVRMILVPAVMHLLGRKAWYIPRWLDRALPALTIEPEEHDAAATAEEHDEEPDEDRTPVPVG</sequence>
<evidence type="ECO:0000313" key="11">
    <source>
        <dbReference type="Proteomes" id="UP000295198"/>
    </source>
</evidence>
<evidence type="ECO:0000313" key="10">
    <source>
        <dbReference type="EMBL" id="RYP81603.1"/>
    </source>
</evidence>